<dbReference type="eggNOG" id="COG3121">
    <property type="taxonomic scope" value="Bacteria"/>
</dbReference>
<keyword evidence="3" id="KW-1029">Fimbrium biogenesis</keyword>
<evidence type="ECO:0000256" key="6">
    <source>
        <dbReference type="ARBA" id="ARBA00023186"/>
    </source>
</evidence>
<dbReference type="Pfam" id="PF02753">
    <property type="entry name" value="PapD_C"/>
    <property type="match status" value="1"/>
</dbReference>
<evidence type="ECO:0000313" key="12">
    <source>
        <dbReference type="EMBL" id="CNF37497.1"/>
    </source>
</evidence>
<keyword evidence="6 8" id="KW-0143">Chaperone</keyword>
<dbReference type="RefSeq" id="WP_050072963.1">
    <property type="nucleotide sequence ID" value="NZ_CABHXU010000077.1"/>
</dbReference>
<dbReference type="Pfam" id="PF00345">
    <property type="entry name" value="PapD_N"/>
    <property type="match status" value="1"/>
</dbReference>
<evidence type="ECO:0000256" key="2">
    <source>
        <dbReference type="ARBA" id="ARBA00007399"/>
    </source>
</evidence>
<keyword evidence="5" id="KW-0574">Periplasm</keyword>
<comment type="similarity">
    <text evidence="2 8">Belongs to the periplasmic pilus chaperone family.</text>
</comment>
<dbReference type="InterPro" id="IPR036316">
    <property type="entry name" value="Pili_assmbl_chap_C_dom_sf"/>
</dbReference>
<dbReference type="PROSITE" id="PS00635">
    <property type="entry name" value="PILI_CHAPERONE"/>
    <property type="match status" value="1"/>
</dbReference>
<dbReference type="GO" id="GO:0071555">
    <property type="term" value="P:cell wall organization"/>
    <property type="evidence" value="ECO:0007669"/>
    <property type="project" value="InterPro"/>
</dbReference>
<evidence type="ECO:0000256" key="9">
    <source>
        <dbReference type="SAM" id="SignalP"/>
    </source>
</evidence>
<feature type="domain" description="Pili assembly chaperone N-terminal" evidence="10">
    <location>
        <begin position="39"/>
        <end position="171"/>
    </location>
</feature>
<feature type="domain" description="Pili assembly chaperone C-terminal" evidence="11">
    <location>
        <begin position="197"/>
        <end position="264"/>
    </location>
</feature>
<gene>
    <name evidence="12" type="primary">papD_3</name>
    <name evidence="12" type="ORF">ERS008530_01051</name>
</gene>
<comment type="subcellular location">
    <subcellularLocation>
        <location evidence="1 8">Periplasm</location>
    </subcellularLocation>
</comment>
<keyword evidence="4 9" id="KW-0732">Signal</keyword>
<evidence type="ECO:0000256" key="1">
    <source>
        <dbReference type="ARBA" id="ARBA00004418"/>
    </source>
</evidence>
<dbReference type="PANTHER" id="PTHR30251">
    <property type="entry name" value="PILUS ASSEMBLY CHAPERONE"/>
    <property type="match status" value="1"/>
</dbReference>
<reference evidence="12 13" key="1">
    <citation type="submission" date="2015-03" db="EMBL/GenBank/DDBJ databases">
        <authorList>
            <person name="Murphy D."/>
        </authorList>
    </citation>
    <scope>NUCLEOTIDE SEQUENCE [LARGE SCALE GENOMIC DNA]</scope>
    <source>
        <strain evidence="12 13">BR165/97</strain>
    </source>
</reference>
<dbReference type="Gene3D" id="2.60.40.10">
    <property type="entry name" value="Immunoglobulins"/>
    <property type="match status" value="2"/>
</dbReference>
<feature type="chain" id="PRO_5006692876" evidence="9">
    <location>
        <begin position="39"/>
        <end position="272"/>
    </location>
</feature>
<evidence type="ECO:0000259" key="10">
    <source>
        <dbReference type="Pfam" id="PF00345"/>
    </source>
</evidence>
<evidence type="ECO:0000256" key="4">
    <source>
        <dbReference type="ARBA" id="ARBA00022729"/>
    </source>
</evidence>
<organism evidence="12 13">
    <name type="scientific">Yersinia intermedia</name>
    <dbReference type="NCBI Taxonomy" id="631"/>
    <lineage>
        <taxon>Bacteria</taxon>
        <taxon>Pseudomonadati</taxon>
        <taxon>Pseudomonadota</taxon>
        <taxon>Gammaproteobacteria</taxon>
        <taxon>Enterobacterales</taxon>
        <taxon>Yersiniaceae</taxon>
        <taxon>Yersinia</taxon>
    </lineage>
</organism>
<dbReference type="EMBL" id="CPZJ01000003">
    <property type="protein sequence ID" value="CNF37497.1"/>
    <property type="molecule type" value="Genomic_DNA"/>
</dbReference>
<keyword evidence="7" id="KW-0393">Immunoglobulin domain</keyword>
<dbReference type="SUPFAM" id="SSF49584">
    <property type="entry name" value="Periplasmic chaperone C-domain"/>
    <property type="match status" value="1"/>
</dbReference>
<proteinExistence type="inferred from homology"/>
<dbReference type="InterPro" id="IPR018046">
    <property type="entry name" value="Pili_assmbl_chaperone_CS"/>
</dbReference>
<name>A0A0T9LYE3_YERIN</name>
<evidence type="ECO:0000256" key="3">
    <source>
        <dbReference type="ARBA" id="ARBA00022558"/>
    </source>
</evidence>
<dbReference type="PANTHER" id="PTHR30251:SF2">
    <property type="entry name" value="FIMBRIAL CHAPERONE YADV-RELATED"/>
    <property type="match status" value="1"/>
</dbReference>
<evidence type="ECO:0000256" key="8">
    <source>
        <dbReference type="RuleBase" id="RU003918"/>
    </source>
</evidence>
<dbReference type="InterPro" id="IPR013783">
    <property type="entry name" value="Ig-like_fold"/>
</dbReference>
<dbReference type="InterPro" id="IPR001829">
    <property type="entry name" value="Pili_assmbl_chaperone_bac"/>
</dbReference>
<dbReference type="InterPro" id="IPR016147">
    <property type="entry name" value="Pili_assmbl_chaperone_N"/>
</dbReference>
<feature type="signal peptide" evidence="9">
    <location>
        <begin position="1"/>
        <end position="38"/>
    </location>
</feature>
<evidence type="ECO:0000259" key="11">
    <source>
        <dbReference type="Pfam" id="PF02753"/>
    </source>
</evidence>
<sequence length="272" mass="29833">MKTLSYRLMPYIHRFTHRYNVYAAMALATFLLSTTAQAGIAIGLTRVVVTGGDKSGSVQILNKGNHPALLQLWVDNNITEMDKSIEQIKVPFVVETPVFRLDPQTNKSVRIYYTGTASQLPPDRESMFWLNVLEVPPKSASSQAANNQAANNEVQIAFRSRIKLFYRPAGIPASSEGVLNQLSFGWIPQGSGGIFRVTNPTPFNVTFQTLEIAQSKSATRTTVKLGNDDMVAPKSSTDGVLVGNQVPAKNMTVFFSIIDDFGSTIEGQQSLQ</sequence>
<dbReference type="AlphaFoldDB" id="A0A0T9LYE3"/>
<dbReference type="PRINTS" id="PR00969">
    <property type="entry name" value="CHAPERONPILI"/>
</dbReference>
<dbReference type="GO" id="GO:0030288">
    <property type="term" value="C:outer membrane-bounded periplasmic space"/>
    <property type="evidence" value="ECO:0007669"/>
    <property type="project" value="InterPro"/>
</dbReference>
<evidence type="ECO:0000256" key="5">
    <source>
        <dbReference type="ARBA" id="ARBA00022764"/>
    </source>
</evidence>
<dbReference type="InterPro" id="IPR008962">
    <property type="entry name" value="PapD-like_sf"/>
</dbReference>
<dbReference type="SUPFAM" id="SSF49354">
    <property type="entry name" value="PapD-like"/>
    <property type="match status" value="1"/>
</dbReference>
<protein>
    <submittedName>
        <fullName evidence="12">Putative chaperone protein</fullName>
    </submittedName>
</protein>
<accession>A0A0T9LYE3</accession>
<dbReference type="STRING" id="631.CH53_3514"/>
<evidence type="ECO:0000313" key="13">
    <source>
        <dbReference type="Proteomes" id="UP000038750"/>
    </source>
</evidence>
<dbReference type="Proteomes" id="UP000038750">
    <property type="component" value="Unassembled WGS sequence"/>
</dbReference>
<dbReference type="InterPro" id="IPR016148">
    <property type="entry name" value="Pili_assmbl_chaperone_C"/>
</dbReference>
<dbReference type="InterPro" id="IPR050643">
    <property type="entry name" value="Periplasmic_pilus_chap"/>
</dbReference>
<evidence type="ECO:0000256" key="7">
    <source>
        <dbReference type="ARBA" id="ARBA00023319"/>
    </source>
</evidence>